<dbReference type="RefSeq" id="WP_099910452.1">
    <property type="nucleotide sequence ID" value="NZ_AWWI01000060.1"/>
</dbReference>
<dbReference type="OrthoDB" id="7872710at2"/>
<organism evidence="2 3">
    <name type="scientific">Puniceibacterium antarcticum</name>
    <dbReference type="NCBI Taxonomy" id="1206336"/>
    <lineage>
        <taxon>Bacteria</taxon>
        <taxon>Pseudomonadati</taxon>
        <taxon>Pseudomonadota</taxon>
        <taxon>Alphaproteobacteria</taxon>
        <taxon>Rhodobacterales</taxon>
        <taxon>Paracoccaceae</taxon>
        <taxon>Puniceibacterium</taxon>
    </lineage>
</organism>
<accession>A0A2G8RG84</accession>
<evidence type="ECO:0000313" key="2">
    <source>
        <dbReference type="EMBL" id="PIL20503.1"/>
    </source>
</evidence>
<sequence>MTRQTLKRRIDALESDISEVDADMRQEMVTRLRQLVLTLDLGTSLPRGRSVRGTELREDEDAEDAFDNMPI</sequence>
<evidence type="ECO:0000256" key="1">
    <source>
        <dbReference type="SAM" id="MobiDB-lite"/>
    </source>
</evidence>
<evidence type="ECO:0000313" key="3">
    <source>
        <dbReference type="Proteomes" id="UP000231259"/>
    </source>
</evidence>
<feature type="region of interest" description="Disordered" evidence="1">
    <location>
        <begin position="44"/>
        <end position="71"/>
    </location>
</feature>
<reference evidence="2 3" key="1">
    <citation type="submission" date="2013-09" db="EMBL/GenBank/DDBJ databases">
        <title>Genome sequencing of Phaeobacter antarcticus sp. nov. SM1211.</title>
        <authorList>
            <person name="Zhang X.-Y."/>
            <person name="Liu C."/>
            <person name="Chen X.-L."/>
            <person name="Xie B.-B."/>
            <person name="Qin Q.-L."/>
            <person name="Rong J.-C."/>
            <person name="Zhang Y.-Z."/>
        </authorList>
    </citation>
    <scope>NUCLEOTIDE SEQUENCE [LARGE SCALE GENOMIC DNA]</scope>
    <source>
        <strain evidence="2 3">SM1211</strain>
    </source>
</reference>
<protein>
    <submittedName>
        <fullName evidence="2">Uncharacterized protein</fullName>
    </submittedName>
</protein>
<name>A0A2G8RG84_9RHOB</name>
<feature type="compositionally biased region" description="Acidic residues" evidence="1">
    <location>
        <begin position="57"/>
        <end position="71"/>
    </location>
</feature>
<dbReference type="AlphaFoldDB" id="A0A2G8RG84"/>
<comment type="caution">
    <text evidence="2">The sequence shown here is derived from an EMBL/GenBank/DDBJ whole genome shotgun (WGS) entry which is preliminary data.</text>
</comment>
<dbReference type="Proteomes" id="UP000231259">
    <property type="component" value="Unassembled WGS sequence"/>
</dbReference>
<keyword evidence="3" id="KW-1185">Reference proteome</keyword>
<gene>
    <name evidence="2" type="ORF">P775_08210</name>
</gene>
<proteinExistence type="predicted"/>
<dbReference type="EMBL" id="AWWI01000060">
    <property type="protein sequence ID" value="PIL20503.1"/>
    <property type="molecule type" value="Genomic_DNA"/>
</dbReference>